<proteinExistence type="predicted"/>
<keyword evidence="1" id="KW-1185">Reference proteome</keyword>
<evidence type="ECO:0000313" key="2">
    <source>
        <dbReference type="RefSeq" id="XP_018807240.1"/>
    </source>
</evidence>
<reference evidence="2" key="1">
    <citation type="submission" date="2025-08" db="UniProtKB">
        <authorList>
            <consortium name="RefSeq"/>
        </authorList>
    </citation>
    <scope>IDENTIFICATION</scope>
    <source>
        <tissue evidence="2">Leaves</tissue>
    </source>
</reference>
<dbReference type="GeneID" id="108980693"/>
<dbReference type="KEGG" id="jre:108980693"/>
<dbReference type="STRING" id="51240.A0A2I4DJB1"/>
<sequence length="221" mass="26628">MGVHASKNKNKNLFDKDVSGLMEKTGFLQKEMREMICEREKESKGYERDMMIFAFKEAEWKQERKRLRGEVKSLRKMVEEKEDKIRGMGEKKSDQIKEWEMLGTSFMMEQMREERARRDETVEKWKQLYLAIKMELDDLIQRTHDHGDVQNWRAEEEEEMMIEELQRELNAKEETIKALKARVASMEHEEYKKEREIDILRQSLRIMSSQKTASRVTKNLP</sequence>
<dbReference type="FunCoup" id="A0A2I4DJB1">
    <property type="interactions" value="77"/>
</dbReference>
<accession>A0A2I4DJB1</accession>
<name>A0A2I4DJB1_JUGRE</name>
<organism evidence="1 2">
    <name type="scientific">Juglans regia</name>
    <name type="common">English walnut</name>
    <dbReference type="NCBI Taxonomy" id="51240"/>
    <lineage>
        <taxon>Eukaryota</taxon>
        <taxon>Viridiplantae</taxon>
        <taxon>Streptophyta</taxon>
        <taxon>Embryophyta</taxon>
        <taxon>Tracheophyta</taxon>
        <taxon>Spermatophyta</taxon>
        <taxon>Magnoliopsida</taxon>
        <taxon>eudicotyledons</taxon>
        <taxon>Gunneridae</taxon>
        <taxon>Pentapetalae</taxon>
        <taxon>rosids</taxon>
        <taxon>fabids</taxon>
        <taxon>Fagales</taxon>
        <taxon>Juglandaceae</taxon>
        <taxon>Juglans</taxon>
    </lineage>
</organism>
<dbReference type="AlphaFoldDB" id="A0A2I4DJB1"/>
<protein>
    <submittedName>
        <fullName evidence="2">E3 ubiquitin-protein ligase BRE1A-like</fullName>
    </submittedName>
</protein>
<dbReference type="PANTHER" id="PTHR37226">
    <property type="entry name" value="GOLGIN FAMILY A PROTEIN"/>
    <property type="match status" value="1"/>
</dbReference>
<dbReference type="OrthoDB" id="1869333at2759"/>
<dbReference type="Gramene" id="Jr07_21990_p1">
    <property type="protein sequence ID" value="cds.Jr07_21990_p1"/>
    <property type="gene ID" value="Jr07_21990"/>
</dbReference>
<dbReference type="Proteomes" id="UP000235220">
    <property type="component" value="Chromosome 7"/>
</dbReference>
<dbReference type="RefSeq" id="XP_018807240.1">
    <property type="nucleotide sequence ID" value="XM_018951695.2"/>
</dbReference>
<dbReference type="PANTHER" id="PTHR37226:SF4">
    <property type="entry name" value="GOLGIN FAMILY A PROTEIN"/>
    <property type="match status" value="1"/>
</dbReference>
<evidence type="ECO:0000313" key="1">
    <source>
        <dbReference type="Proteomes" id="UP000235220"/>
    </source>
</evidence>
<gene>
    <name evidence="2" type="primary">LOC108980693</name>
</gene>